<dbReference type="EMBL" id="UFVR01000004">
    <property type="protein sequence ID" value="SUX46343.1"/>
    <property type="molecule type" value="Genomic_DNA"/>
</dbReference>
<dbReference type="RefSeq" id="WP_115620106.1">
    <property type="nucleotide sequence ID" value="NZ_UFVR01000004.1"/>
</dbReference>
<evidence type="ECO:0000313" key="2">
    <source>
        <dbReference type="Proteomes" id="UP000254282"/>
    </source>
</evidence>
<name>A0A381FIN0_9FLAO</name>
<protein>
    <submittedName>
        <fullName evidence="1">Uncharacterized protein</fullName>
    </submittedName>
</protein>
<dbReference type="Proteomes" id="UP000254282">
    <property type="component" value="Unassembled WGS sequence"/>
</dbReference>
<gene>
    <name evidence="1" type="ORF">NCTC13532_01876</name>
</gene>
<reference evidence="1 2" key="1">
    <citation type="submission" date="2018-06" db="EMBL/GenBank/DDBJ databases">
        <authorList>
            <consortium name="Pathogen Informatics"/>
            <person name="Doyle S."/>
        </authorList>
    </citation>
    <scope>NUCLEOTIDE SEQUENCE [LARGE SCALE GENOMIC DNA]</scope>
    <source>
        <strain evidence="1 2">NCTC13532</strain>
    </source>
</reference>
<evidence type="ECO:0000313" key="1">
    <source>
        <dbReference type="EMBL" id="SUX46343.1"/>
    </source>
</evidence>
<proteinExistence type="predicted"/>
<accession>A0A381FIN0</accession>
<organism evidence="1 2">
    <name type="scientific">Chryseobacterium indoltheticum</name>
    <dbReference type="NCBI Taxonomy" id="254"/>
    <lineage>
        <taxon>Bacteria</taxon>
        <taxon>Pseudomonadati</taxon>
        <taxon>Bacteroidota</taxon>
        <taxon>Flavobacteriia</taxon>
        <taxon>Flavobacteriales</taxon>
        <taxon>Weeksellaceae</taxon>
        <taxon>Chryseobacterium group</taxon>
        <taxon>Chryseobacterium</taxon>
    </lineage>
</organism>
<dbReference type="AlphaFoldDB" id="A0A381FIN0"/>
<sequence length="101" mass="11883">MTENYIQFASGYQKDNIEEEDIVKAISDIQLMDDEHGAFWVSVITNDDNVIEVNKDLSLYVIFDGQQTNYQAKDWNEVTELYKLLLNEKFDEIAERVNRNK</sequence>